<dbReference type="PANTHER" id="PTHR24409">
    <property type="entry name" value="ZINC FINGER PROTEIN 142"/>
    <property type="match status" value="1"/>
</dbReference>
<evidence type="ECO:0000256" key="2">
    <source>
        <dbReference type="ARBA" id="ARBA00022737"/>
    </source>
</evidence>
<feature type="domain" description="C2H2-type" evidence="6">
    <location>
        <begin position="66"/>
        <end position="93"/>
    </location>
</feature>
<proteinExistence type="predicted"/>
<keyword evidence="2" id="KW-0677">Repeat</keyword>
<evidence type="ECO:0000313" key="8">
    <source>
        <dbReference type="Proteomes" id="UP000600918"/>
    </source>
</evidence>
<dbReference type="GO" id="GO:0008270">
    <property type="term" value="F:zinc ion binding"/>
    <property type="evidence" value="ECO:0007669"/>
    <property type="project" value="UniProtKB-KW"/>
</dbReference>
<dbReference type="PROSITE" id="PS50157">
    <property type="entry name" value="ZINC_FINGER_C2H2_2"/>
    <property type="match status" value="3"/>
</dbReference>
<dbReference type="InterPro" id="IPR013087">
    <property type="entry name" value="Znf_C2H2_type"/>
</dbReference>
<evidence type="ECO:0000256" key="5">
    <source>
        <dbReference type="PROSITE-ProRule" id="PRU00042"/>
    </source>
</evidence>
<organism evidence="7 8">
    <name type="scientific">Vespula pensylvanica</name>
    <name type="common">Western yellow jacket</name>
    <name type="synonym">Wasp</name>
    <dbReference type="NCBI Taxonomy" id="30213"/>
    <lineage>
        <taxon>Eukaryota</taxon>
        <taxon>Metazoa</taxon>
        <taxon>Ecdysozoa</taxon>
        <taxon>Arthropoda</taxon>
        <taxon>Hexapoda</taxon>
        <taxon>Insecta</taxon>
        <taxon>Pterygota</taxon>
        <taxon>Neoptera</taxon>
        <taxon>Endopterygota</taxon>
        <taxon>Hymenoptera</taxon>
        <taxon>Apocrita</taxon>
        <taxon>Aculeata</taxon>
        <taxon>Vespoidea</taxon>
        <taxon>Vespidae</taxon>
        <taxon>Vespinae</taxon>
        <taxon>Vespula</taxon>
    </lineage>
</organism>
<dbReference type="AlphaFoldDB" id="A0A834KQ74"/>
<name>A0A834KQ74_VESPE</name>
<evidence type="ECO:0000256" key="1">
    <source>
        <dbReference type="ARBA" id="ARBA00022723"/>
    </source>
</evidence>
<reference evidence="7" key="1">
    <citation type="journal article" date="2020" name="G3 (Bethesda)">
        <title>High-Quality Assemblies for Three Invasive Social Wasps from the &lt;i&gt;Vespula&lt;/i&gt; Genus.</title>
        <authorList>
            <person name="Harrop T.W.R."/>
            <person name="Guhlin J."/>
            <person name="McLaughlin G.M."/>
            <person name="Permina E."/>
            <person name="Stockwell P."/>
            <person name="Gilligan J."/>
            <person name="Le Lec M.F."/>
            <person name="Gruber M.A.M."/>
            <person name="Quinn O."/>
            <person name="Lovegrove M."/>
            <person name="Duncan E.J."/>
            <person name="Remnant E.J."/>
            <person name="Van Eeckhoven J."/>
            <person name="Graham B."/>
            <person name="Knapp R.A."/>
            <person name="Langford K.W."/>
            <person name="Kronenberg Z."/>
            <person name="Press M.O."/>
            <person name="Eacker S.M."/>
            <person name="Wilson-Rankin E.E."/>
            <person name="Purcell J."/>
            <person name="Lester P.J."/>
            <person name="Dearden P.K."/>
        </authorList>
    </citation>
    <scope>NUCLEOTIDE SEQUENCE</scope>
    <source>
        <strain evidence="7">Volc-1</strain>
    </source>
</reference>
<gene>
    <name evidence="7" type="ORF">H0235_013375</name>
</gene>
<dbReference type="GO" id="GO:0000977">
    <property type="term" value="F:RNA polymerase II transcription regulatory region sequence-specific DNA binding"/>
    <property type="evidence" value="ECO:0007669"/>
    <property type="project" value="TreeGrafter"/>
</dbReference>
<evidence type="ECO:0000259" key="6">
    <source>
        <dbReference type="PROSITE" id="PS50157"/>
    </source>
</evidence>
<keyword evidence="3 5" id="KW-0863">Zinc-finger</keyword>
<evidence type="ECO:0000256" key="4">
    <source>
        <dbReference type="ARBA" id="ARBA00022833"/>
    </source>
</evidence>
<evidence type="ECO:0000313" key="7">
    <source>
        <dbReference type="EMBL" id="KAF7410768.1"/>
    </source>
</evidence>
<dbReference type="GO" id="GO:0005634">
    <property type="term" value="C:nucleus"/>
    <property type="evidence" value="ECO:0007669"/>
    <property type="project" value="TreeGrafter"/>
</dbReference>
<dbReference type="GO" id="GO:0000981">
    <property type="term" value="F:DNA-binding transcription factor activity, RNA polymerase II-specific"/>
    <property type="evidence" value="ECO:0007669"/>
    <property type="project" value="TreeGrafter"/>
</dbReference>
<feature type="domain" description="C2H2-type" evidence="6">
    <location>
        <begin position="15"/>
        <end position="42"/>
    </location>
</feature>
<dbReference type="Proteomes" id="UP000600918">
    <property type="component" value="Unassembled WGS sequence"/>
</dbReference>
<dbReference type="EMBL" id="JACSDY010000013">
    <property type="protein sequence ID" value="KAF7410768.1"/>
    <property type="molecule type" value="Genomic_DNA"/>
</dbReference>
<dbReference type="PROSITE" id="PS00028">
    <property type="entry name" value="ZINC_FINGER_C2H2_1"/>
    <property type="match status" value="1"/>
</dbReference>
<dbReference type="Pfam" id="PF00096">
    <property type="entry name" value="zf-C2H2"/>
    <property type="match status" value="3"/>
</dbReference>
<keyword evidence="4" id="KW-0862">Zinc</keyword>
<dbReference type="FunFam" id="3.30.160.60:FF:000100">
    <property type="entry name" value="Zinc finger 45-like"/>
    <property type="match status" value="1"/>
</dbReference>
<comment type="caution">
    <text evidence="7">The sequence shown here is derived from an EMBL/GenBank/DDBJ whole genome shotgun (WGS) entry which is preliminary data.</text>
</comment>
<dbReference type="SUPFAM" id="SSF57667">
    <property type="entry name" value="beta-beta-alpha zinc fingers"/>
    <property type="match status" value="2"/>
</dbReference>
<dbReference type="Gene3D" id="3.30.160.60">
    <property type="entry name" value="Classic Zinc Finger"/>
    <property type="match status" value="3"/>
</dbReference>
<keyword evidence="8" id="KW-1185">Reference proteome</keyword>
<dbReference type="PANTHER" id="PTHR24409:SF295">
    <property type="entry name" value="AZ2-RELATED"/>
    <property type="match status" value="1"/>
</dbReference>
<protein>
    <recommendedName>
        <fullName evidence="6">C2H2-type domain-containing protein</fullName>
    </recommendedName>
</protein>
<dbReference type="SMART" id="SM00355">
    <property type="entry name" value="ZnF_C2H2"/>
    <property type="match status" value="3"/>
</dbReference>
<accession>A0A834KQ74</accession>
<sequence length="122" mass="14552">MARFSSHGDFILKPFPCHQCHRSYKNKGSLKRHLEDECGKEPKYICTIFSEMLKRESSRVNYDTPFTCYKCGKRYTWTDSLTRHLREGCGNLPRHKCGLCGRKFKRRDYLARHEHNVHKLEN</sequence>
<dbReference type="InterPro" id="IPR036236">
    <property type="entry name" value="Znf_C2H2_sf"/>
</dbReference>
<dbReference type="FunFam" id="3.30.160.60:FF:000110">
    <property type="entry name" value="Zinc finger protein-like"/>
    <property type="match status" value="1"/>
</dbReference>
<evidence type="ECO:0000256" key="3">
    <source>
        <dbReference type="ARBA" id="ARBA00022771"/>
    </source>
</evidence>
<keyword evidence="1" id="KW-0479">Metal-binding</keyword>
<feature type="domain" description="C2H2-type" evidence="6">
    <location>
        <begin position="95"/>
        <end position="122"/>
    </location>
</feature>